<dbReference type="AlphaFoldDB" id="A0A919CMT4"/>
<gene>
    <name evidence="2" type="ORF">GCM10007147_44320</name>
</gene>
<proteinExistence type="predicted"/>
<dbReference type="EMBL" id="BMXL01000042">
    <property type="protein sequence ID" value="GHD36768.1"/>
    <property type="molecule type" value="Genomic_DNA"/>
</dbReference>
<name>A0A919CMT4_9ACTN</name>
<comment type="caution">
    <text evidence="2">The sequence shown here is derived from an EMBL/GenBank/DDBJ whole genome shotgun (WGS) entry which is preliminary data.</text>
</comment>
<accession>A0A919CMT4</accession>
<sequence>MAATKKDFPQRALSGRGHGGSRARGRSGGSGARRTGTRGRAGGEGTRPHQGQDHSTGEDLSAHRSDTRGRDFPYPVEVAVEDTRVAAYERGVGRTEGRTDALNKEPSLGSEHTQGDGADRSAQPQGQNSEKERAAQGQDSAVPIESALAVVGQVALAADISAHQSPARSAALG</sequence>
<dbReference type="Proteomes" id="UP000654947">
    <property type="component" value="Unassembled WGS sequence"/>
</dbReference>
<protein>
    <submittedName>
        <fullName evidence="2">Uncharacterized protein</fullName>
    </submittedName>
</protein>
<evidence type="ECO:0000256" key="1">
    <source>
        <dbReference type="SAM" id="MobiDB-lite"/>
    </source>
</evidence>
<feature type="compositionally biased region" description="Basic and acidic residues" evidence="1">
    <location>
        <begin position="91"/>
        <end position="103"/>
    </location>
</feature>
<feature type="compositionally biased region" description="Basic and acidic residues" evidence="1">
    <location>
        <begin position="46"/>
        <end position="71"/>
    </location>
</feature>
<organism evidence="2 3">
    <name type="scientific">Nocardiopsis kunsanensis</name>
    <dbReference type="NCBI Taxonomy" id="141693"/>
    <lineage>
        <taxon>Bacteria</taxon>
        <taxon>Bacillati</taxon>
        <taxon>Actinomycetota</taxon>
        <taxon>Actinomycetes</taxon>
        <taxon>Streptosporangiales</taxon>
        <taxon>Nocardiopsidaceae</taxon>
        <taxon>Nocardiopsis</taxon>
    </lineage>
</organism>
<feature type="region of interest" description="Disordered" evidence="1">
    <location>
        <begin position="1"/>
        <end position="140"/>
    </location>
</feature>
<reference evidence="2 3" key="1">
    <citation type="journal article" date="2014" name="Int. J. Syst. Evol. Microbiol.">
        <title>Complete genome sequence of Corynebacterium casei LMG S-19264T (=DSM 44701T), isolated from a smear-ripened cheese.</title>
        <authorList>
            <consortium name="US DOE Joint Genome Institute (JGI-PGF)"/>
            <person name="Walter F."/>
            <person name="Albersmeier A."/>
            <person name="Kalinowski J."/>
            <person name="Ruckert C."/>
        </authorList>
    </citation>
    <scope>NUCLEOTIDE SEQUENCE [LARGE SCALE GENOMIC DNA]</scope>
    <source>
        <strain evidence="2 3">KCTC 19473</strain>
    </source>
</reference>
<evidence type="ECO:0000313" key="3">
    <source>
        <dbReference type="Proteomes" id="UP000654947"/>
    </source>
</evidence>
<keyword evidence="3" id="KW-1185">Reference proteome</keyword>
<evidence type="ECO:0000313" key="2">
    <source>
        <dbReference type="EMBL" id="GHD36768.1"/>
    </source>
</evidence>